<evidence type="ECO:0000259" key="1">
    <source>
        <dbReference type="PROSITE" id="PS50816"/>
    </source>
</evidence>
<dbReference type="EMBL" id="AYRZ02000027">
    <property type="protein sequence ID" value="PHT63610.1"/>
    <property type="molecule type" value="Genomic_DNA"/>
</dbReference>
<reference evidence="2 3" key="1">
    <citation type="journal article" date="2014" name="Nat. Genet.">
        <title>Genome sequence of the hot pepper provides insights into the evolution of pungency in Capsicum species.</title>
        <authorList>
            <person name="Kim S."/>
            <person name="Park M."/>
            <person name="Yeom S.I."/>
            <person name="Kim Y.M."/>
            <person name="Lee J.M."/>
            <person name="Lee H.A."/>
            <person name="Seo E."/>
            <person name="Choi J."/>
            <person name="Cheong K."/>
            <person name="Kim K.T."/>
            <person name="Jung K."/>
            <person name="Lee G.W."/>
            <person name="Oh S.K."/>
            <person name="Bae C."/>
            <person name="Kim S.B."/>
            <person name="Lee H.Y."/>
            <person name="Kim S.Y."/>
            <person name="Kim M.S."/>
            <person name="Kang B.C."/>
            <person name="Jo Y.D."/>
            <person name="Yang H.B."/>
            <person name="Jeong H.J."/>
            <person name="Kang W.H."/>
            <person name="Kwon J.K."/>
            <person name="Shin C."/>
            <person name="Lim J.Y."/>
            <person name="Park J.H."/>
            <person name="Huh J.H."/>
            <person name="Kim J.S."/>
            <person name="Kim B.D."/>
            <person name="Cohen O."/>
            <person name="Paran I."/>
            <person name="Suh M.C."/>
            <person name="Lee S.B."/>
            <person name="Kim Y.K."/>
            <person name="Shin Y."/>
            <person name="Noh S.J."/>
            <person name="Park J."/>
            <person name="Seo Y.S."/>
            <person name="Kwon S.Y."/>
            <person name="Kim H.A."/>
            <person name="Park J.M."/>
            <person name="Kim H.J."/>
            <person name="Choi S.B."/>
            <person name="Bosland P.W."/>
            <person name="Reeves G."/>
            <person name="Jo S.H."/>
            <person name="Lee B.W."/>
            <person name="Cho H.T."/>
            <person name="Choi H.S."/>
            <person name="Lee M.S."/>
            <person name="Yu Y."/>
            <person name="Do Choi Y."/>
            <person name="Park B.S."/>
            <person name="van Deynze A."/>
            <person name="Ashrafi H."/>
            <person name="Hill T."/>
            <person name="Kim W.T."/>
            <person name="Pai H.S."/>
            <person name="Ahn H.K."/>
            <person name="Yeam I."/>
            <person name="Giovannoni J.J."/>
            <person name="Rose J.K."/>
            <person name="Sorensen I."/>
            <person name="Lee S.J."/>
            <person name="Kim R.W."/>
            <person name="Choi I.Y."/>
            <person name="Choi B.S."/>
            <person name="Lim J.S."/>
            <person name="Lee Y.H."/>
            <person name="Choi D."/>
        </authorList>
    </citation>
    <scope>NUCLEOTIDE SEQUENCE [LARGE SCALE GENOMIC DNA]</scope>
    <source>
        <strain evidence="3">cv. CM334</strain>
    </source>
</reference>
<organism evidence="2 3">
    <name type="scientific">Capsicum annuum</name>
    <name type="common">Capsicum pepper</name>
    <dbReference type="NCBI Taxonomy" id="4072"/>
    <lineage>
        <taxon>Eukaryota</taxon>
        <taxon>Viridiplantae</taxon>
        <taxon>Streptophyta</taxon>
        <taxon>Embryophyta</taxon>
        <taxon>Tracheophyta</taxon>
        <taxon>Spermatophyta</taxon>
        <taxon>Magnoliopsida</taxon>
        <taxon>eudicotyledons</taxon>
        <taxon>Gunneridae</taxon>
        <taxon>Pentapetalae</taxon>
        <taxon>asterids</taxon>
        <taxon>lamiids</taxon>
        <taxon>Solanales</taxon>
        <taxon>Solanaceae</taxon>
        <taxon>Solanoideae</taxon>
        <taxon>Capsiceae</taxon>
        <taxon>Capsicum</taxon>
    </lineage>
</organism>
<dbReference type="GO" id="GO:0007165">
    <property type="term" value="P:signal transduction"/>
    <property type="evidence" value="ECO:0007669"/>
    <property type="project" value="InterPro"/>
</dbReference>
<dbReference type="Gramene" id="PHT63610">
    <property type="protein sequence ID" value="PHT63610"/>
    <property type="gene ID" value="T459_32545"/>
</dbReference>
<dbReference type="CDD" id="cd12195">
    <property type="entry name" value="CIPK_C"/>
    <property type="match status" value="1"/>
</dbReference>
<proteinExistence type="predicted"/>
<dbReference type="Proteomes" id="UP000222542">
    <property type="component" value="Unassembled WGS sequence"/>
</dbReference>
<protein>
    <recommendedName>
        <fullName evidence="1">NAF domain-containing protein</fullName>
    </recommendedName>
</protein>
<dbReference type="InterPro" id="IPR004041">
    <property type="entry name" value="NAF_dom"/>
</dbReference>
<dbReference type="OMA" id="FMAWTKD"/>
<evidence type="ECO:0000313" key="3">
    <source>
        <dbReference type="Proteomes" id="UP000222542"/>
    </source>
</evidence>
<dbReference type="STRING" id="4072.A0A2G2Y1L2"/>
<keyword evidence="3" id="KW-1185">Reference proteome</keyword>
<evidence type="ECO:0000313" key="2">
    <source>
        <dbReference type="EMBL" id="PHT63610.1"/>
    </source>
</evidence>
<dbReference type="Pfam" id="PF03822">
    <property type="entry name" value="NAF"/>
    <property type="match status" value="1"/>
</dbReference>
<dbReference type="InterPro" id="IPR018451">
    <property type="entry name" value="NAF/FISL_domain"/>
</dbReference>
<comment type="caution">
    <text evidence="2">The sequence shown here is derived from an EMBL/GenBank/DDBJ whole genome shotgun (WGS) entry which is preliminary data.</text>
</comment>
<name>A0A2G2Y1L2_CAPAN</name>
<reference evidence="2 3" key="2">
    <citation type="journal article" date="2017" name="Genome Biol.">
        <title>New reference genome sequences of hot pepper reveal the massive evolution of plant disease-resistance genes by retroduplication.</title>
        <authorList>
            <person name="Kim S."/>
            <person name="Park J."/>
            <person name="Yeom S.I."/>
            <person name="Kim Y.M."/>
            <person name="Seo E."/>
            <person name="Kim K.T."/>
            <person name="Kim M.S."/>
            <person name="Lee J.M."/>
            <person name="Cheong K."/>
            <person name="Shin H.S."/>
            <person name="Kim S.B."/>
            <person name="Han K."/>
            <person name="Lee J."/>
            <person name="Park M."/>
            <person name="Lee H.A."/>
            <person name="Lee H.Y."/>
            <person name="Lee Y."/>
            <person name="Oh S."/>
            <person name="Lee J.H."/>
            <person name="Choi E."/>
            <person name="Choi E."/>
            <person name="Lee S.E."/>
            <person name="Jeon J."/>
            <person name="Kim H."/>
            <person name="Choi G."/>
            <person name="Song H."/>
            <person name="Lee J."/>
            <person name="Lee S.C."/>
            <person name="Kwon J.K."/>
            <person name="Lee H.Y."/>
            <person name="Koo N."/>
            <person name="Hong Y."/>
            <person name="Kim R.W."/>
            <person name="Kang W.H."/>
            <person name="Huh J.H."/>
            <person name="Kang B.C."/>
            <person name="Yang T.J."/>
            <person name="Lee Y.H."/>
            <person name="Bennetzen J.L."/>
            <person name="Choi D."/>
        </authorList>
    </citation>
    <scope>NUCLEOTIDE SEQUENCE [LARGE SCALE GENOMIC DNA]</scope>
    <source>
        <strain evidence="3">cv. CM334</strain>
    </source>
</reference>
<sequence length="115" mass="12780">MKPTSLNAFDIISLFPDFVLSNLIKICRSDARFTTQNSASTIISRIEEVASMGVLCFPQVKKKDGTVKMLGRKEGRKGKLAIHVEIFEITPAFHVVEVKKNQEILQNAGSFVIKA</sequence>
<dbReference type="Gene3D" id="3.30.310.80">
    <property type="entry name" value="Kinase associated domain 1, KA1"/>
    <property type="match status" value="1"/>
</dbReference>
<gene>
    <name evidence="2" type="ORF">T459_32545</name>
</gene>
<dbReference type="PROSITE" id="PS50816">
    <property type="entry name" value="NAF"/>
    <property type="match status" value="1"/>
</dbReference>
<dbReference type="AlphaFoldDB" id="A0A2G2Y1L2"/>
<feature type="domain" description="NAF" evidence="1">
    <location>
        <begin position="1"/>
        <end position="25"/>
    </location>
</feature>
<accession>A0A2G2Y1L2</accession>